<sequence length="77" mass="8655">MLNFIDERLKILLGIAASLGLKYAVTALMRRQRDELFELVGVVEQLVCYPVKSCQGFEVQEAECTHDGLQVLGITDR</sequence>
<dbReference type="AlphaFoldDB" id="A0A9D4LC68"/>
<gene>
    <name evidence="2" type="ORF">DPMN_096858</name>
</gene>
<proteinExistence type="predicted"/>
<keyword evidence="3" id="KW-1185">Reference proteome</keyword>
<protein>
    <recommendedName>
        <fullName evidence="1">Molybdenum cofactor sulfurase middle domain-containing protein</fullName>
    </recommendedName>
</protein>
<dbReference type="Pfam" id="PF03476">
    <property type="entry name" value="MOSC_N"/>
    <property type="match status" value="1"/>
</dbReference>
<reference evidence="2" key="2">
    <citation type="submission" date="2020-11" db="EMBL/GenBank/DDBJ databases">
        <authorList>
            <person name="McCartney M.A."/>
            <person name="Auch B."/>
            <person name="Kono T."/>
            <person name="Mallez S."/>
            <person name="Becker A."/>
            <person name="Gohl D.M."/>
            <person name="Silverstein K.A.T."/>
            <person name="Koren S."/>
            <person name="Bechman K.B."/>
            <person name="Herman A."/>
            <person name="Abrahante J.E."/>
            <person name="Garbe J."/>
        </authorList>
    </citation>
    <scope>NUCLEOTIDE SEQUENCE</scope>
    <source>
        <strain evidence="2">Duluth1</strain>
        <tissue evidence="2">Whole animal</tissue>
    </source>
</reference>
<accession>A0A9D4LC68</accession>
<name>A0A9D4LC68_DREPO</name>
<feature type="domain" description="Molybdenum cofactor sulfurase middle" evidence="1">
    <location>
        <begin position="41"/>
        <end position="77"/>
    </location>
</feature>
<dbReference type="Proteomes" id="UP000828390">
    <property type="component" value="Unassembled WGS sequence"/>
</dbReference>
<evidence type="ECO:0000313" key="2">
    <source>
        <dbReference type="EMBL" id="KAH3854321.1"/>
    </source>
</evidence>
<organism evidence="2 3">
    <name type="scientific">Dreissena polymorpha</name>
    <name type="common">Zebra mussel</name>
    <name type="synonym">Mytilus polymorpha</name>
    <dbReference type="NCBI Taxonomy" id="45954"/>
    <lineage>
        <taxon>Eukaryota</taxon>
        <taxon>Metazoa</taxon>
        <taxon>Spiralia</taxon>
        <taxon>Lophotrochozoa</taxon>
        <taxon>Mollusca</taxon>
        <taxon>Bivalvia</taxon>
        <taxon>Autobranchia</taxon>
        <taxon>Heteroconchia</taxon>
        <taxon>Euheterodonta</taxon>
        <taxon>Imparidentia</taxon>
        <taxon>Neoheterodontei</taxon>
        <taxon>Myida</taxon>
        <taxon>Dreissenoidea</taxon>
        <taxon>Dreissenidae</taxon>
        <taxon>Dreissena</taxon>
    </lineage>
</organism>
<evidence type="ECO:0000259" key="1">
    <source>
        <dbReference type="Pfam" id="PF03476"/>
    </source>
</evidence>
<dbReference type="InterPro" id="IPR005303">
    <property type="entry name" value="MOCOS_middle"/>
</dbReference>
<dbReference type="EMBL" id="JAIWYP010000003">
    <property type="protein sequence ID" value="KAH3854321.1"/>
    <property type="molecule type" value="Genomic_DNA"/>
</dbReference>
<reference evidence="2" key="1">
    <citation type="journal article" date="2019" name="bioRxiv">
        <title>The Genome of the Zebra Mussel, Dreissena polymorpha: A Resource for Invasive Species Research.</title>
        <authorList>
            <person name="McCartney M.A."/>
            <person name="Auch B."/>
            <person name="Kono T."/>
            <person name="Mallez S."/>
            <person name="Zhang Y."/>
            <person name="Obille A."/>
            <person name="Becker A."/>
            <person name="Abrahante J.E."/>
            <person name="Garbe J."/>
            <person name="Badalamenti J.P."/>
            <person name="Herman A."/>
            <person name="Mangelson H."/>
            <person name="Liachko I."/>
            <person name="Sullivan S."/>
            <person name="Sone E.D."/>
            <person name="Koren S."/>
            <person name="Silverstein K.A.T."/>
            <person name="Beckman K.B."/>
            <person name="Gohl D.M."/>
        </authorList>
    </citation>
    <scope>NUCLEOTIDE SEQUENCE</scope>
    <source>
        <strain evidence="2">Duluth1</strain>
        <tissue evidence="2">Whole animal</tissue>
    </source>
</reference>
<evidence type="ECO:0000313" key="3">
    <source>
        <dbReference type="Proteomes" id="UP000828390"/>
    </source>
</evidence>
<comment type="caution">
    <text evidence="2">The sequence shown here is derived from an EMBL/GenBank/DDBJ whole genome shotgun (WGS) entry which is preliminary data.</text>
</comment>